<protein>
    <submittedName>
        <fullName evidence="1">LPS-assembly protein LptD</fullName>
    </submittedName>
</protein>
<dbReference type="PANTHER" id="PTHR30189">
    <property type="entry name" value="LPS-ASSEMBLY PROTEIN"/>
    <property type="match status" value="1"/>
</dbReference>
<gene>
    <name evidence="1" type="primary">lptD</name>
    <name evidence="1" type="ORF">HG15A2_44270</name>
</gene>
<dbReference type="GO" id="GO:0009279">
    <property type="term" value="C:cell outer membrane"/>
    <property type="evidence" value="ECO:0007669"/>
    <property type="project" value="TreeGrafter"/>
</dbReference>
<proteinExistence type="predicted"/>
<keyword evidence="2" id="KW-1185">Reference proteome</keyword>
<dbReference type="GO" id="GO:1990351">
    <property type="term" value="C:transporter complex"/>
    <property type="evidence" value="ECO:0007669"/>
    <property type="project" value="TreeGrafter"/>
</dbReference>
<sequence>MGTTRRTLRARFAHLFTLSALTLVVFMLNNWQPAVSQAADILHADVNSNQPITVAADWCSRWQQGVYEVWYLHGHCYLNQGLTYTRGKQAVLWIDRREGPHGPKKVIAYFEPEEGGHVSVDFRRTGDASSDQPGQVIAHEQSPRWFSRLTTSAPLRMELPTAAPEPATKPAIYQRGLDQFDPDRRHQLMLAQFTEFAPTPGIEQGLPLGTRRFQILNRSDVDNTLEWKQLANGQNALVAKNGIRVIIEGLTSNGLPGALGPVGTVDISTDRAVVWAAGVQSGLAGSGVQSSEDPLEIYMEGNIEFRQGDRIVYADRMFYDVRRQVGIILNAELLTPLPRTEKFKYQGLVRLKAAAIRQLDDSHFAATDALVTTSRLEEPAYHFGSQQIMFEDVHQTVVDSRTGQPLIDPLTGTPVVDHKQLAESRGNSLYVRGVPVFYWPTIATDLEEPSFFIDRVRVGDDSVFGTQVMVDFDAYQLFGIRNAPEGTKWGLSTDYLSDRGFGAGTDFQYERPGLFNFDGPAEGRFDLWAIDDNGVDNLGRGRRSIVPEEAFRYRVFGEHRQRLASGWEITGELGLSSDRTFLEQYYEQEWDELKSPRTGLRAKRFNNNREFSIEANAQVNPFWTETQWLPRVDHYWLGESLLGDRLTWFEHSQAGYANMNNATPPSEPTLLAQFSTLPWEAGSGQQGERLATRQEIDLPLQAGVVKFVPYVLGEAAHWGEALDGESIDRLYGQAGVRASIPFWSVDPTIRDTLFNLNGLAHKVVLDAEFAWADSSRNYDELPLYDQLDDTSITEFRRRLFNGTLPPNIDFSDPKFDPRFYAIRSGLQGWVTSPSTEVVEDQTVVRMGARQRWQTKRGGPGREHIVDWLTLDTNASWFPDSDRDNLGQDFGLVDYDLRWHLGDRFTIVSDGAADFFGSGLKTVSAGVLLNRPTRGNGYVGFRSIEGPFSSNVLLGSYSYRIGPKWLTSASASYDISEAGLIGQTLSITRIGESLLVSMGVNIDDSKDNVGVRFLVEPRFLPKKRITQTTGIDIPPAGAFGLE</sequence>
<evidence type="ECO:0000313" key="1">
    <source>
        <dbReference type="EMBL" id="QDT01085.1"/>
    </source>
</evidence>
<reference evidence="1 2" key="1">
    <citation type="submission" date="2019-02" db="EMBL/GenBank/DDBJ databases">
        <title>Deep-cultivation of Planctomycetes and their phenomic and genomic characterization uncovers novel biology.</title>
        <authorList>
            <person name="Wiegand S."/>
            <person name="Jogler M."/>
            <person name="Boedeker C."/>
            <person name="Pinto D."/>
            <person name="Vollmers J."/>
            <person name="Rivas-Marin E."/>
            <person name="Kohn T."/>
            <person name="Peeters S.H."/>
            <person name="Heuer A."/>
            <person name="Rast P."/>
            <person name="Oberbeckmann S."/>
            <person name="Bunk B."/>
            <person name="Jeske O."/>
            <person name="Meyerdierks A."/>
            <person name="Storesund J.E."/>
            <person name="Kallscheuer N."/>
            <person name="Luecker S."/>
            <person name="Lage O.M."/>
            <person name="Pohl T."/>
            <person name="Merkel B.J."/>
            <person name="Hornburger P."/>
            <person name="Mueller R.-W."/>
            <person name="Bruemmer F."/>
            <person name="Labrenz M."/>
            <person name="Spormann A.M."/>
            <person name="Op den Camp H."/>
            <person name="Overmann J."/>
            <person name="Amann R."/>
            <person name="Jetten M.S.M."/>
            <person name="Mascher T."/>
            <person name="Medema M.H."/>
            <person name="Devos D.P."/>
            <person name="Kaster A.-K."/>
            <person name="Ovreas L."/>
            <person name="Rohde M."/>
            <person name="Galperin M.Y."/>
            <person name="Jogler C."/>
        </authorList>
    </citation>
    <scope>NUCLEOTIDE SEQUENCE [LARGE SCALE GENOMIC DNA]</scope>
    <source>
        <strain evidence="1 2">HG15A2</strain>
    </source>
</reference>
<accession>A0A517N1T1</accession>
<dbReference type="InterPro" id="IPR050218">
    <property type="entry name" value="LptD"/>
</dbReference>
<dbReference type="Proteomes" id="UP000319852">
    <property type="component" value="Chromosome"/>
</dbReference>
<dbReference type="EMBL" id="CP036263">
    <property type="protein sequence ID" value="QDT01085.1"/>
    <property type="molecule type" value="Genomic_DNA"/>
</dbReference>
<organism evidence="1 2">
    <name type="scientific">Adhaeretor mobilis</name>
    <dbReference type="NCBI Taxonomy" id="1930276"/>
    <lineage>
        <taxon>Bacteria</taxon>
        <taxon>Pseudomonadati</taxon>
        <taxon>Planctomycetota</taxon>
        <taxon>Planctomycetia</taxon>
        <taxon>Pirellulales</taxon>
        <taxon>Lacipirellulaceae</taxon>
        <taxon>Adhaeretor</taxon>
    </lineage>
</organism>
<name>A0A517N1T1_9BACT</name>
<evidence type="ECO:0000313" key="2">
    <source>
        <dbReference type="Proteomes" id="UP000319852"/>
    </source>
</evidence>
<dbReference type="PANTHER" id="PTHR30189:SF1">
    <property type="entry name" value="LPS-ASSEMBLY PROTEIN LPTD"/>
    <property type="match status" value="1"/>
</dbReference>
<dbReference type="KEGG" id="amob:HG15A2_44270"/>
<dbReference type="AlphaFoldDB" id="A0A517N1T1"/>